<feature type="domain" description="Pyrrolo-quinoline quinone repeat" evidence="2">
    <location>
        <begin position="315"/>
        <end position="402"/>
    </location>
</feature>
<name>A0A6A9QD59_ACIIN</name>
<dbReference type="AlphaFoldDB" id="A0A6A9QD59"/>
<dbReference type="Gene3D" id="2.40.10.480">
    <property type="match status" value="1"/>
</dbReference>
<reference evidence="3 4" key="1">
    <citation type="submission" date="2019-10" db="EMBL/GenBank/DDBJ databases">
        <title>Genome Sequences from Six Type Strain Members of the Archaeal Family Sulfolobaceae: Acidianus ambivalens, Acidianus infernus, Metallosphaera prunae, Stygiolobus azoricus, Sulfolobus metallicus, and Sulfurisphaera ohwakuensis.</title>
        <authorList>
            <person name="Counts J.A."/>
            <person name="Kelly R.M."/>
        </authorList>
    </citation>
    <scope>NUCLEOTIDE SEQUENCE [LARGE SCALE GENOMIC DNA]</scope>
    <source>
        <strain evidence="3 4">DSM 3191</strain>
    </source>
</reference>
<feature type="domain" description="Pyrrolo-quinoline quinone repeat" evidence="2">
    <location>
        <begin position="125"/>
        <end position="274"/>
    </location>
</feature>
<dbReference type="InterPro" id="IPR002372">
    <property type="entry name" value="PQQ_rpt_dom"/>
</dbReference>
<dbReference type="InterPro" id="IPR018391">
    <property type="entry name" value="PQQ_b-propeller_rpt"/>
</dbReference>
<keyword evidence="1" id="KW-1133">Transmembrane helix</keyword>
<dbReference type="OrthoDB" id="145878at2157"/>
<keyword evidence="4" id="KW-1185">Reference proteome</keyword>
<evidence type="ECO:0000313" key="4">
    <source>
        <dbReference type="Proteomes" id="UP000440125"/>
    </source>
</evidence>
<proteinExistence type="predicted"/>
<evidence type="ECO:0000313" key="3">
    <source>
        <dbReference type="EMBL" id="MUM64255.1"/>
    </source>
</evidence>
<dbReference type="EMBL" id="WFIY01000004">
    <property type="protein sequence ID" value="MUM64255.1"/>
    <property type="molecule type" value="Genomic_DNA"/>
</dbReference>
<dbReference type="RefSeq" id="WP_155862764.1">
    <property type="nucleotide sequence ID" value="NZ_WFIY01000004.1"/>
</dbReference>
<dbReference type="InterPro" id="IPR015943">
    <property type="entry name" value="WD40/YVTN_repeat-like_dom_sf"/>
</dbReference>
<keyword evidence="1" id="KW-0812">Transmembrane</keyword>
<evidence type="ECO:0000256" key="1">
    <source>
        <dbReference type="SAM" id="Phobius"/>
    </source>
</evidence>
<sequence>MKRKLVVIIMLILIFLLIIILHSFSSLLYYHNNQRQSSYSSISKEIRNMYNLTIYEISFTSPYDKNTTLFEGSPSHVYFIPIKAGFFILNVTTAIIVPPSVYHCLLLVTTSGPMNLANRQLCSCQGCVYAINISNGEIVWFEKFNNQIMTQPIVINCIVIIGLGNNIFQNCHVRGTGDNAIIALNATNGKILWEYKTLGEDMPTPAFYDGKIIEANGNGQVIALNLDGEVCWCKNITSYDSMSSPLLVNDVVYFGSANPYVFWAINATNGKTAWYINFSSIYPSLGGLDDSSPAYCNGVVVSAYTIRTNVSIKEILFAVNATSGKILWCIDEGCTKIPPNLESPPPTIFDGVVYHDSPVGILYAVNLTSGKIIWTFNTGFTVDNPEIYEGKIIIQNASGYLFVLSSEGYLIKGFQTPVMPGPGNMLLTCNSLILVGVNGIVDSLPLYCLT</sequence>
<dbReference type="Pfam" id="PF13360">
    <property type="entry name" value="PQQ_2"/>
    <property type="match status" value="2"/>
</dbReference>
<dbReference type="Proteomes" id="UP000440125">
    <property type="component" value="Unassembled WGS sequence"/>
</dbReference>
<accession>A0A6A9QD59</accession>
<evidence type="ECO:0000259" key="2">
    <source>
        <dbReference type="Pfam" id="PF13360"/>
    </source>
</evidence>
<dbReference type="PANTHER" id="PTHR34512">
    <property type="entry name" value="CELL SURFACE PROTEIN"/>
    <property type="match status" value="1"/>
</dbReference>
<keyword evidence="1" id="KW-0472">Membrane</keyword>
<gene>
    <name evidence="3" type="ORF">D1867_03090</name>
</gene>
<organism evidence="3 4">
    <name type="scientific">Acidianus infernus</name>
    <dbReference type="NCBI Taxonomy" id="12915"/>
    <lineage>
        <taxon>Archaea</taxon>
        <taxon>Thermoproteota</taxon>
        <taxon>Thermoprotei</taxon>
        <taxon>Sulfolobales</taxon>
        <taxon>Sulfolobaceae</taxon>
        <taxon>Acidianus</taxon>
    </lineage>
</organism>
<dbReference type="Gene3D" id="2.130.10.10">
    <property type="entry name" value="YVTN repeat-like/Quinoprotein amine dehydrogenase"/>
    <property type="match status" value="1"/>
</dbReference>
<dbReference type="PANTHER" id="PTHR34512:SF30">
    <property type="entry name" value="OUTER MEMBRANE PROTEIN ASSEMBLY FACTOR BAMB"/>
    <property type="match status" value="1"/>
</dbReference>
<dbReference type="SMART" id="SM00564">
    <property type="entry name" value="PQQ"/>
    <property type="match status" value="6"/>
</dbReference>
<protein>
    <submittedName>
        <fullName evidence="3">PQQ-binding-like beta-propeller repeat protein</fullName>
    </submittedName>
</protein>
<dbReference type="SUPFAM" id="SSF50998">
    <property type="entry name" value="Quinoprotein alcohol dehydrogenase-like"/>
    <property type="match status" value="1"/>
</dbReference>
<feature type="transmembrane region" description="Helical" evidence="1">
    <location>
        <begin position="7"/>
        <end position="30"/>
    </location>
</feature>
<dbReference type="InterPro" id="IPR011047">
    <property type="entry name" value="Quinoprotein_ADH-like_sf"/>
</dbReference>
<comment type="caution">
    <text evidence="3">The sequence shown here is derived from an EMBL/GenBank/DDBJ whole genome shotgun (WGS) entry which is preliminary data.</text>
</comment>